<name>A0ABR2BFH3_9ROSI</name>
<evidence type="ECO:0000313" key="4">
    <source>
        <dbReference type="Proteomes" id="UP001472677"/>
    </source>
</evidence>
<protein>
    <submittedName>
        <fullName evidence="3">Uncharacterized protein</fullName>
    </submittedName>
</protein>
<feature type="chain" id="PRO_5047403791" evidence="2">
    <location>
        <begin position="17"/>
        <end position="85"/>
    </location>
</feature>
<keyword evidence="1" id="KW-0472">Membrane</keyword>
<evidence type="ECO:0000256" key="1">
    <source>
        <dbReference type="SAM" id="Phobius"/>
    </source>
</evidence>
<evidence type="ECO:0000313" key="3">
    <source>
        <dbReference type="EMBL" id="KAK8505933.1"/>
    </source>
</evidence>
<feature type="transmembrane region" description="Helical" evidence="1">
    <location>
        <begin position="26"/>
        <end position="44"/>
    </location>
</feature>
<keyword evidence="1" id="KW-1133">Transmembrane helix</keyword>
<dbReference type="Proteomes" id="UP001472677">
    <property type="component" value="Unassembled WGS sequence"/>
</dbReference>
<feature type="transmembrane region" description="Helical" evidence="1">
    <location>
        <begin position="65"/>
        <end position="83"/>
    </location>
</feature>
<sequence length="85" mass="8453">MVALWSIAGCTLVALGSLDDSTGVALGSFVGCLMVASVGFCAAGPVGETDAPRVYAASSRCCHQWLVGLFCLASKLGGVSLGLSV</sequence>
<keyword evidence="2" id="KW-0732">Signal</keyword>
<organism evidence="3 4">
    <name type="scientific">Hibiscus sabdariffa</name>
    <name type="common">roselle</name>
    <dbReference type="NCBI Taxonomy" id="183260"/>
    <lineage>
        <taxon>Eukaryota</taxon>
        <taxon>Viridiplantae</taxon>
        <taxon>Streptophyta</taxon>
        <taxon>Embryophyta</taxon>
        <taxon>Tracheophyta</taxon>
        <taxon>Spermatophyta</taxon>
        <taxon>Magnoliopsida</taxon>
        <taxon>eudicotyledons</taxon>
        <taxon>Gunneridae</taxon>
        <taxon>Pentapetalae</taxon>
        <taxon>rosids</taxon>
        <taxon>malvids</taxon>
        <taxon>Malvales</taxon>
        <taxon>Malvaceae</taxon>
        <taxon>Malvoideae</taxon>
        <taxon>Hibiscus</taxon>
    </lineage>
</organism>
<evidence type="ECO:0000256" key="2">
    <source>
        <dbReference type="SAM" id="SignalP"/>
    </source>
</evidence>
<dbReference type="EMBL" id="JBBPBM010000121">
    <property type="protein sequence ID" value="KAK8505933.1"/>
    <property type="molecule type" value="Genomic_DNA"/>
</dbReference>
<accession>A0ABR2BFH3</accession>
<keyword evidence="1" id="KW-0812">Transmembrane</keyword>
<gene>
    <name evidence="3" type="ORF">V6N12_000086</name>
</gene>
<reference evidence="3 4" key="1">
    <citation type="journal article" date="2024" name="G3 (Bethesda)">
        <title>Genome assembly of Hibiscus sabdariffa L. provides insights into metabolisms of medicinal natural products.</title>
        <authorList>
            <person name="Kim T."/>
        </authorList>
    </citation>
    <scope>NUCLEOTIDE SEQUENCE [LARGE SCALE GENOMIC DNA]</scope>
    <source>
        <strain evidence="3">TK-2024</strain>
        <tissue evidence="3">Old leaves</tissue>
    </source>
</reference>
<feature type="signal peptide" evidence="2">
    <location>
        <begin position="1"/>
        <end position="16"/>
    </location>
</feature>
<keyword evidence="4" id="KW-1185">Reference proteome</keyword>
<comment type="caution">
    <text evidence="3">The sequence shown here is derived from an EMBL/GenBank/DDBJ whole genome shotgun (WGS) entry which is preliminary data.</text>
</comment>
<proteinExistence type="predicted"/>